<proteinExistence type="predicted"/>
<name>A0ABT0LHT6_9GAMM</name>
<keyword evidence="3" id="KW-1185">Reference proteome</keyword>
<dbReference type="InterPro" id="IPR003343">
    <property type="entry name" value="Big_2"/>
</dbReference>
<evidence type="ECO:0000259" key="1">
    <source>
        <dbReference type="Pfam" id="PF02368"/>
    </source>
</evidence>
<dbReference type="EMBL" id="JAKIKS010000141">
    <property type="protein sequence ID" value="MCL1127273.1"/>
    <property type="molecule type" value="Genomic_DNA"/>
</dbReference>
<dbReference type="Gene3D" id="2.60.40.1080">
    <property type="match status" value="3"/>
</dbReference>
<evidence type="ECO:0000313" key="3">
    <source>
        <dbReference type="Proteomes" id="UP001203423"/>
    </source>
</evidence>
<reference evidence="2 3" key="1">
    <citation type="submission" date="2022-01" db="EMBL/GenBank/DDBJ databases">
        <title>Whole genome-based taxonomy of the Shewanellaceae.</title>
        <authorList>
            <person name="Martin-Rodriguez A.J."/>
        </authorList>
    </citation>
    <scope>NUCLEOTIDE SEQUENCE [LARGE SCALE GENOMIC DNA]</scope>
    <source>
        <strain evidence="2 3">DSM 17177</strain>
    </source>
</reference>
<gene>
    <name evidence="2" type="ORF">L2764_23050</name>
</gene>
<evidence type="ECO:0000313" key="2">
    <source>
        <dbReference type="EMBL" id="MCL1127273.1"/>
    </source>
</evidence>
<dbReference type="RefSeq" id="WP_248942666.1">
    <property type="nucleotide sequence ID" value="NZ_JAKIKS010000141.1"/>
</dbReference>
<protein>
    <submittedName>
        <fullName evidence="2">Ig-like domain-containing protein</fullName>
    </submittedName>
</protein>
<comment type="caution">
    <text evidence="2">The sequence shown here is derived from an EMBL/GenBank/DDBJ whole genome shotgun (WGS) entry which is preliminary data.</text>
</comment>
<sequence length="244" mass="25518">MVTPTSSTLAQGMTQGFTALATYSNNTVVDVTRNTNTSWVSSDMSLATVNADTGMATANSTQFVGNVSMTATFISQGASTENSAITITNFATLSITQAIPVDLVVLSTKSNIAQGQTAQLSAKITYSDNTSISIKNSPKLSWNSDASTIASITNTGLVTANSQQLTGNVLMTASYTDVDQQISASRLLTVSEAVPIELVVSTIKSQVAQGQNTQLTARVTYSDNTTADVTDVDQNAISWISSDN</sequence>
<feature type="domain" description="BIG2" evidence="1">
    <location>
        <begin position="108"/>
        <end position="163"/>
    </location>
</feature>
<dbReference type="Pfam" id="PF02368">
    <property type="entry name" value="Big_2"/>
    <property type="match status" value="1"/>
</dbReference>
<accession>A0ABT0LHT6</accession>
<organism evidence="2 3">
    <name type="scientific">Shewanella surugensis</name>
    <dbReference type="NCBI Taxonomy" id="212020"/>
    <lineage>
        <taxon>Bacteria</taxon>
        <taxon>Pseudomonadati</taxon>
        <taxon>Pseudomonadota</taxon>
        <taxon>Gammaproteobacteria</taxon>
        <taxon>Alteromonadales</taxon>
        <taxon>Shewanellaceae</taxon>
        <taxon>Shewanella</taxon>
    </lineage>
</organism>
<dbReference type="Proteomes" id="UP001203423">
    <property type="component" value="Unassembled WGS sequence"/>
</dbReference>